<feature type="region of interest" description="Disordered" evidence="1">
    <location>
        <begin position="163"/>
        <end position="184"/>
    </location>
</feature>
<name>A0ABD1P486_9LAMI</name>
<proteinExistence type="predicted"/>
<feature type="region of interest" description="Disordered" evidence="1">
    <location>
        <begin position="477"/>
        <end position="521"/>
    </location>
</feature>
<dbReference type="Proteomes" id="UP001604336">
    <property type="component" value="Unassembled WGS sequence"/>
</dbReference>
<gene>
    <name evidence="2" type="ORF">Adt_46143</name>
</gene>
<keyword evidence="3" id="KW-1185">Reference proteome</keyword>
<evidence type="ECO:0000256" key="1">
    <source>
        <dbReference type="SAM" id="MobiDB-lite"/>
    </source>
</evidence>
<feature type="compositionally biased region" description="Polar residues" evidence="1">
    <location>
        <begin position="427"/>
        <end position="436"/>
    </location>
</feature>
<dbReference type="PANTHER" id="PTHR35286">
    <property type="entry name" value="EXPRESSED PROTEIN"/>
    <property type="match status" value="1"/>
</dbReference>
<feature type="compositionally biased region" description="Basic residues" evidence="1">
    <location>
        <begin position="493"/>
        <end position="517"/>
    </location>
</feature>
<evidence type="ECO:0000313" key="3">
    <source>
        <dbReference type="Proteomes" id="UP001604336"/>
    </source>
</evidence>
<dbReference type="AlphaFoldDB" id="A0ABD1P486"/>
<protein>
    <submittedName>
        <fullName evidence="2">Uncharacterized protein</fullName>
    </submittedName>
</protein>
<dbReference type="EMBL" id="JBFOLK010000040">
    <property type="protein sequence ID" value="KAL2457974.1"/>
    <property type="molecule type" value="Genomic_DNA"/>
</dbReference>
<evidence type="ECO:0000313" key="2">
    <source>
        <dbReference type="EMBL" id="KAL2457974.1"/>
    </source>
</evidence>
<sequence>MGSSFNSTTNFDNILIQSLMGRLQIRPPNLHTPLTTPPFLTPQSLEDLFFSDNLLNFSDSDSDGENEFPSSSKTQLAKEESKLEKEIIRTILSGKSETLKPNSGQAVMIGEHHICVGFHEDTGSDYRVWEWHGHIMLLDEEHGYTPEYIYGNYFEIVNAAKRQTKEEKKESDDNDVKGKEKEEEKVGNVGLRELIESGDSGTGRILHRNLNANTGWTSDDDIELCSRERLGIQGICPVSKKIQVETEGNCRSKSIERCIRCLRMIIHCSRLTLPPSMAAAILIARNILKKAIGVMEVSVPSDTSAPQDLSSLSESPTDPPDSACYNARELSINDLQNCLSEILTTEDVQISTCGFLPALEKNDIGAIVRKDEHDDSNVSDSSNLASEKCFSKCATFPPFGDYISSAKELGNGEGKQGNDITAESVDPSYSRSTSLPTPLKLVSAIKGSREKQGTPPLKLSVTWAPDVYDPAPTAVSHVLSNKSQSHQSDSKKSGKNKQKGGGKSSRGGRGKGKKQNVKKSAAQIRYAEVVF</sequence>
<reference evidence="3" key="1">
    <citation type="submission" date="2024-07" db="EMBL/GenBank/DDBJ databases">
        <title>Two chromosome-level genome assemblies of Korean endemic species Abeliophyllum distichum and Forsythia ovata (Oleaceae).</title>
        <authorList>
            <person name="Jang H."/>
        </authorList>
    </citation>
    <scope>NUCLEOTIDE SEQUENCE [LARGE SCALE GENOMIC DNA]</scope>
</reference>
<accession>A0ABD1P486</accession>
<comment type="caution">
    <text evidence="2">The sequence shown here is derived from an EMBL/GenBank/DDBJ whole genome shotgun (WGS) entry which is preliminary data.</text>
</comment>
<organism evidence="2 3">
    <name type="scientific">Abeliophyllum distichum</name>
    <dbReference type="NCBI Taxonomy" id="126358"/>
    <lineage>
        <taxon>Eukaryota</taxon>
        <taxon>Viridiplantae</taxon>
        <taxon>Streptophyta</taxon>
        <taxon>Embryophyta</taxon>
        <taxon>Tracheophyta</taxon>
        <taxon>Spermatophyta</taxon>
        <taxon>Magnoliopsida</taxon>
        <taxon>eudicotyledons</taxon>
        <taxon>Gunneridae</taxon>
        <taxon>Pentapetalae</taxon>
        <taxon>asterids</taxon>
        <taxon>lamiids</taxon>
        <taxon>Lamiales</taxon>
        <taxon>Oleaceae</taxon>
        <taxon>Forsythieae</taxon>
        <taxon>Abeliophyllum</taxon>
    </lineage>
</organism>
<feature type="region of interest" description="Disordered" evidence="1">
    <location>
        <begin position="407"/>
        <end position="436"/>
    </location>
</feature>
<dbReference type="PANTHER" id="PTHR35286:SF1">
    <property type="entry name" value="EXPRESSED PROTEIN"/>
    <property type="match status" value="1"/>
</dbReference>
<feature type="region of interest" description="Disordered" evidence="1">
    <location>
        <begin position="60"/>
        <end position="79"/>
    </location>
</feature>